<organism evidence="2">
    <name type="scientific">marine sediment metagenome</name>
    <dbReference type="NCBI Taxonomy" id="412755"/>
    <lineage>
        <taxon>unclassified sequences</taxon>
        <taxon>metagenomes</taxon>
        <taxon>ecological metagenomes</taxon>
    </lineage>
</organism>
<dbReference type="InterPro" id="IPR003673">
    <property type="entry name" value="CoA-Trfase_fam_III"/>
</dbReference>
<dbReference type="Pfam" id="PF02515">
    <property type="entry name" value="CoA_transf_3"/>
    <property type="match status" value="1"/>
</dbReference>
<dbReference type="InterPro" id="IPR050483">
    <property type="entry name" value="CoA-transferase_III_domain"/>
</dbReference>
<name>X0YHI3_9ZZZZ</name>
<dbReference type="EMBL" id="BARS01047095">
    <property type="protein sequence ID" value="GAG36291.1"/>
    <property type="molecule type" value="Genomic_DNA"/>
</dbReference>
<dbReference type="SUPFAM" id="SSF89796">
    <property type="entry name" value="CoA-transferase family III (CaiB/BaiF)"/>
    <property type="match status" value="1"/>
</dbReference>
<feature type="non-terminal residue" evidence="2">
    <location>
        <position position="1"/>
    </location>
</feature>
<reference evidence="2" key="1">
    <citation type="journal article" date="2014" name="Front. Microbiol.">
        <title>High frequency of phylogenetically diverse reductive dehalogenase-homologous genes in deep subseafloor sedimentary metagenomes.</title>
        <authorList>
            <person name="Kawai M."/>
            <person name="Futagami T."/>
            <person name="Toyoda A."/>
            <person name="Takaki Y."/>
            <person name="Nishi S."/>
            <person name="Hori S."/>
            <person name="Arai W."/>
            <person name="Tsubouchi T."/>
            <person name="Morono Y."/>
            <person name="Uchiyama I."/>
            <person name="Ito T."/>
            <person name="Fujiyama A."/>
            <person name="Inagaki F."/>
            <person name="Takami H."/>
        </authorList>
    </citation>
    <scope>NUCLEOTIDE SEQUENCE</scope>
    <source>
        <strain evidence="2">Expedition CK06-06</strain>
    </source>
</reference>
<evidence type="ECO:0000313" key="2">
    <source>
        <dbReference type="EMBL" id="GAG36291.1"/>
    </source>
</evidence>
<dbReference type="Gene3D" id="3.40.50.10540">
    <property type="entry name" value="Crotonobetainyl-coa:carnitine coa-transferase, domain 1"/>
    <property type="match status" value="1"/>
</dbReference>
<dbReference type="PANTHER" id="PTHR48207">
    <property type="entry name" value="SUCCINATE--HYDROXYMETHYLGLUTARATE COA-TRANSFERASE"/>
    <property type="match status" value="1"/>
</dbReference>
<dbReference type="GO" id="GO:0008410">
    <property type="term" value="F:CoA-transferase activity"/>
    <property type="evidence" value="ECO:0007669"/>
    <property type="project" value="TreeGrafter"/>
</dbReference>
<accession>X0YHI3</accession>
<feature type="non-terminal residue" evidence="2">
    <location>
        <position position="245"/>
    </location>
</feature>
<evidence type="ECO:0008006" key="3">
    <source>
        <dbReference type="Google" id="ProtNLM"/>
    </source>
</evidence>
<sequence length="245" mass="27624">KDGIISPNRSGFFSHQNASKYSVTINLKTNAGKDLALKLIRWADVVVENTTPGVMKKLGLDYDTVKTVNPQIIYLSSSVQGQFGPHHTSTGFGQSAAALGSCTHLTGWPDRIPAPCHGAYVDYITARWMPIIILAALDYRRRTGKGQYIDNSILENVAYFFALPVMDYVVNNRIWNRAGNRYEYACPHGAFRCQGNDRWVAITVSTDEEWRALCTVTGHTEWQHDTRFTSLKARKQNEDEFDEML</sequence>
<gene>
    <name evidence="2" type="ORF">S01H1_70787</name>
</gene>
<dbReference type="PANTHER" id="PTHR48207:SF3">
    <property type="entry name" value="SUCCINATE--HYDROXYMETHYLGLUTARATE COA-TRANSFERASE"/>
    <property type="match status" value="1"/>
</dbReference>
<proteinExistence type="predicted"/>
<protein>
    <recommendedName>
        <fullName evidence="3">CoA transferase</fullName>
    </recommendedName>
</protein>
<dbReference type="AlphaFoldDB" id="X0YHI3"/>
<dbReference type="InterPro" id="IPR023606">
    <property type="entry name" value="CoA-Trfase_III_dom_1_sf"/>
</dbReference>
<comment type="caution">
    <text evidence="2">The sequence shown here is derived from an EMBL/GenBank/DDBJ whole genome shotgun (WGS) entry which is preliminary data.</text>
</comment>
<evidence type="ECO:0000256" key="1">
    <source>
        <dbReference type="ARBA" id="ARBA00022679"/>
    </source>
</evidence>
<keyword evidence="1" id="KW-0808">Transferase</keyword>